<reference evidence="8" key="1">
    <citation type="submission" date="2017-09" db="EMBL/GenBank/DDBJ databases">
        <title>Depth-based differentiation of microbial function through sediment-hosted aquifers and enrichment of novel symbionts in the deep terrestrial subsurface.</title>
        <authorList>
            <person name="Probst A.J."/>
            <person name="Ladd B."/>
            <person name="Jarett J.K."/>
            <person name="Geller-Mcgrath D.E."/>
            <person name="Sieber C.M.K."/>
            <person name="Emerson J.B."/>
            <person name="Anantharaman K."/>
            <person name="Thomas B.C."/>
            <person name="Malmstrom R."/>
            <person name="Stieglmeier M."/>
            <person name="Klingl A."/>
            <person name="Woyke T."/>
            <person name="Ryan C.M."/>
            <person name="Banfield J.F."/>
        </authorList>
    </citation>
    <scope>NUCLEOTIDE SEQUENCE [LARGE SCALE GENOMIC DNA]</scope>
</reference>
<evidence type="ECO:0000256" key="4">
    <source>
        <dbReference type="ARBA" id="ARBA00023125"/>
    </source>
</evidence>
<dbReference type="GO" id="GO:0006352">
    <property type="term" value="P:DNA-templated transcription initiation"/>
    <property type="evidence" value="ECO:0007669"/>
    <property type="project" value="InterPro"/>
</dbReference>
<evidence type="ECO:0000313" key="7">
    <source>
        <dbReference type="EMBL" id="PIZ71462.1"/>
    </source>
</evidence>
<dbReference type="Gene3D" id="1.10.1740.10">
    <property type="match status" value="1"/>
</dbReference>
<dbReference type="InterPro" id="IPR013325">
    <property type="entry name" value="RNA_pol_sigma_r2"/>
</dbReference>
<dbReference type="InterPro" id="IPR014284">
    <property type="entry name" value="RNA_pol_sigma-70_dom"/>
</dbReference>
<keyword evidence="5" id="KW-0804">Transcription</keyword>
<dbReference type="Gene3D" id="1.10.10.10">
    <property type="entry name" value="Winged helix-like DNA-binding domain superfamily/Winged helix DNA-binding domain"/>
    <property type="match status" value="1"/>
</dbReference>
<accession>A0A2M7UJX8</accession>
<dbReference type="GO" id="GO:0016987">
    <property type="term" value="F:sigma factor activity"/>
    <property type="evidence" value="ECO:0007669"/>
    <property type="project" value="UniProtKB-KW"/>
</dbReference>
<evidence type="ECO:0000256" key="5">
    <source>
        <dbReference type="ARBA" id="ARBA00023163"/>
    </source>
</evidence>
<dbReference type="InterPro" id="IPR036388">
    <property type="entry name" value="WH-like_DNA-bd_sf"/>
</dbReference>
<feature type="domain" description="RNA polymerase sigma-70 region 4" evidence="6">
    <location>
        <begin position="99"/>
        <end position="146"/>
    </location>
</feature>
<evidence type="ECO:0000313" key="8">
    <source>
        <dbReference type="Proteomes" id="UP000229805"/>
    </source>
</evidence>
<name>A0A2M7UJX8_9BACT</name>
<evidence type="ECO:0000256" key="1">
    <source>
        <dbReference type="ARBA" id="ARBA00010641"/>
    </source>
</evidence>
<evidence type="ECO:0000259" key="6">
    <source>
        <dbReference type="Pfam" id="PF04545"/>
    </source>
</evidence>
<organism evidence="7 8">
    <name type="scientific">Candidatus Portnoybacteria bacterium CG_4_10_14_0_2_um_filter_44_20</name>
    <dbReference type="NCBI Taxonomy" id="1974799"/>
    <lineage>
        <taxon>Bacteria</taxon>
        <taxon>Candidatus Portnoyibacteriota</taxon>
    </lineage>
</organism>
<keyword evidence="4" id="KW-0238">DNA-binding</keyword>
<comment type="similarity">
    <text evidence="1">Belongs to the sigma-70 factor family. ECF subfamily.</text>
</comment>
<dbReference type="InterPro" id="IPR039425">
    <property type="entry name" value="RNA_pol_sigma-70-like"/>
</dbReference>
<dbReference type="SUPFAM" id="SSF88659">
    <property type="entry name" value="Sigma3 and sigma4 domains of RNA polymerase sigma factors"/>
    <property type="match status" value="1"/>
</dbReference>
<evidence type="ECO:0000256" key="2">
    <source>
        <dbReference type="ARBA" id="ARBA00023015"/>
    </source>
</evidence>
<evidence type="ECO:0000256" key="3">
    <source>
        <dbReference type="ARBA" id="ARBA00023082"/>
    </source>
</evidence>
<protein>
    <recommendedName>
        <fullName evidence="6">RNA polymerase sigma-70 region 4 domain-containing protein</fullName>
    </recommendedName>
</protein>
<dbReference type="Proteomes" id="UP000229805">
    <property type="component" value="Unassembled WGS sequence"/>
</dbReference>
<dbReference type="InterPro" id="IPR007630">
    <property type="entry name" value="RNA_pol_sigma70_r4"/>
</dbReference>
<dbReference type="EMBL" id="PFOG01000054">
    <property type="protein sequence ID" value="PIZ71462.1"/>
    <property type="molecule type" value="Genomic_DNA"/>
</dbReference>
<dbReference type="CDD" id="cd06171">
    <property type="entry name" value="Sigma70_r4"/>
    <property type="match status" value="1"/>
</dbReference>
<keyword evidence="2" id="KW-0805">Transcription regulation</keyword>
<dbReference type="PANTHER" id="PTHR43133">
    <property type="entry name" value="RNA POLYMERASE ECF-TYPE SIGMA FACTO"/>
    <property type="match status" value="1"/>
</dbReference>
<dbReference type="SUPFAM" id="SSF88946">
    <property type="entry name" value="Sigma2 domain of RNA polymerase sigma factors"/>
    <property type="match status" value="1"/>
</dbReference>
<dbReference type="AlphaFoldDB" id="A0A2M7UJX8"/>
<dbReference type="PANTHER" id="PTHR43133:SF8">
    <property type="entry name" value="RNA POLYMERASE SIGMA FACTOR HI_1459-RELATED"/>
    <property type="match status" value="1"/>
</dbReference>
<dbReference type="InterPro" id="IPR013324">
    <property type="entry name" value="RNA_pol_sigma_r3/r4-like"/>
</dbReference>
<proteinExistence type="inferred from homology"/>
<comment type="caution">
    <text evidence="7">The sequence shown here is derived from an EMBL/GenBank/DDBJ whole genome shotgun (WGS) entry which is preliminary data.</text>
</comment>
<dbReference type="NCBIfam" id="TIGR02937">
    <property type="entry name" value="sigma70-ECF"/>
    <property type="match status" value="1"/>
</dbReference>
<dbReference type="GO" id="GO:0003677">
    <property type="term" value="F:DNA binding"/>
    <property type="evidence" value="ECO:0007669"/>
    <property type="project" value="UniProtKB-KW"/>
</dbReference>
<gene>
    <name evidence="7" type="ORF">COY11_01375</name>
</gene>
<sequence length="154" mass="17773">MTQEVFIKMWRNLHKFNPEKNLAPYRTECPGSGFKTWIFAIAKNTAIDWLKKKKTVPFSSFENEKGENFLLAGLASLDPLPDEISCRLESRAKLALATESLSPRYKTVLSLYYDNQLNFREIAERLGESLNTAKSRHRRALIKLKQCLDNGSFR</sequence>
<dbReference type="Pfam" id="PF04545">
    <property type="entry name" value="Sigma70_r4"/>
    <property type="match status" value="1"/>
</dbReference>
<keyword evidence="3" id="KW-0731">Sigma factor</keyword>